<evidence type="ECO:0000256" key="4">
    <source>
        <dbReference type="ARBA" id="ARBA00022723"/>
    </source>
</evidence>
<evidence type="ECO:0000313" key="9">
    <source>
        <dbReference type="EMBL" id="MBB4934612.1"/>
    </source>
</evidence>
<gene>
    <name evidence="9" type="ORF">F4561_005432</name>
</gene>
<protein>
    <recommendedName>
        <fullName evidence="8">PIN domain-containing protein</fullName>
    </recommendedName>
</protein>
<comment type="similarity">
    <text evidence="7">Belongs to the PINc/VapC protein family.</text>
</comment>
<keyword evidence="10" id="KW-1185">Reference proteome</keyword>
<keyword evidence="3" id="KW-0540">Nuclease</keyword>
<sequence length="86" mass="9447">MRQWGRRNRGALNAWLGGVVVLPHDEDVAITWGQISAGATRRGRPRPVNDTWVAACALTHDLPLATLNAKDFTDFATHEGLTLITQ</sequence>
<name>A0A7W7RMQ8_9ACTN</name>
<feature type="domain" description="PIN" evidence="8">
    <location>
        <begin position="3"/>
        <end position="74"/>
    </location>
</feature>
<dbReference type="SUPFAM" id="SSF88723">
    <property type="entry name" value="PIN domain-like"/>
    <property type="match status" value="1"/>
</dbReference>
<dbReference type="GO" id="GO:0004518">
    <property type="term" value="F:nuclease activity"/>
    <property type="evidence" value="ECO:0007669"/>
    <property type="project" value="UniProtKB-KW"/>
</dbReference>
<evidence type="ECO:0000256" key="7">
    <source>
        <dbReference type="ARBA" id="ARBA00038093"/>
    </source>
</evidence>
<evidence type="ECO:0000256" key="2">
    <source>
        <dbReference type="ARBA" id="ARBA00022649"/>
    </source>
</evidence>
<dbReference type="InterPro" id="IPR029060">
    <property type="entry name" value="PIN-like_dom_sf"/>
</dbReference>
<dbReference type="InterPro" id="IPR002716">
    <property type="entry name" value="PIN_dom"/>
</dbReference>
<dbReference type="AlphaFoldDB" id="A0A7W7RMQ8"/>
<dbReference type="GO" id="GO:0016787">
    <property type="term" value="F:hydrolase activity"/>
    <property type="evidence" value="ECO:0007669"/>
    <property type="project" value="UniProtKB-KW"/>
</dbReference>
<dbReference type="PANTHER" id="PTHR33653:SF1">
    <property type="entry name" value="RIBONUCLEASE VAPC2"/>
    <property type="match status" value="1"/>
</dbReference>
<proteinExistence type="inferred from homology"/>
<keyword evidence="5" id="KW-0378">Hydrolase</keyword>
<dbReference type="RefSeq" id="WP_221445633.1">
    <property type="nucleotide sequence ID" value="NZ_JACHJT010000001.1"/>
</dbReference>
<evidence type="ECO:0000256" key="6">
    <source>
        <dbReference type="ARBA" id="ARBA00022842"/>
    </source>
</evidence>
<organism evidence="9 10">
    <name type="scientific">Lipingzhangella halophila</name>
    <dbReference type="NCBI Taxonomy" id="1783352"/>
    <lineage>
        <taxon>Bacteria</taxon>
        <taxon>Bacillati</taxon>
        <taxon>Actinomycetota</taxon>
        <taxon>Actinomycetes</taxon>
        <taxon>Streptosporangiales</taxon>
        <taxon>Nocardiopsidaceae</taxon>
        <taxon>Lipingzhangella</taxon>
    </lineage>
</organism>
<dbReference type="PANTHER" id="PTHR33653">
    <property type="entry name" value="RIBONUCLEASE VAPC2"/>
    <property type="match status" value="1"/>
</dbReference>
<evidence type="ECO:0000256" key="5">
    <source>
        <dbReference type="ARBA" id="ARBA00022801"/>
    </source>
</evidence>
<dbReference type="InterPro" id="IPR050556">
    <property type="entry name" value="Type_II_TA_system_RNase"/>
</dbReference>
<accession>A0A7W7RMQ8</accession>
<comment type="cofactor">
    <cofactor evidence="1">
        <name>Mg(2+)</name>
        <dbReference type="ChEBI" id="CHEBI:18420"/>
    </cofactor>
</comment>
<keyword evidence="4" id="KW-0479">Metal-binding</keyword>
<evidence type="ECO:0000313" key="10">
    <source>
        <dbReference type="Proteomes" id="UP000523007"/>
    </source>
</evidence>
<evidence type="ECO:0000256" key="3">
    <source>
        <dbReference type="ARBA" id="ARBA00022722"/>
    </source>
</evidence>
<reference evidence="9 10" key="1">
    <citation type="submission" date="2020-08" db="EMBL/GenBank/DDBJ databases">
        <title>Sequencing the genomes of 1000 actinobacteria strains.</title>
        <authorList>
            <person name="Klenk H.-P."/>
        </authorList>
    </citation>
    <scope>NUCLEOTIDE SEQUENCE [LARGE SCALE GENOMIC DNA]</scope>
    <source>
        <strain evidence="9 10">DSM 102030</strain>
    </source>
</reference>
<dbReference type="Gene3D" id="3.40.50.1010">
    <property type="entry name" value="5'-nuclease"/>
    <property type="match status" value="1"/>
</dbReference>
<keyword evidence="2" id="KW-1277">Toxin-antitoxin system</keyword>
<dbReference type="Pfam" id="PF01850">
    <property type="entry name" value="PIN"/>
    <property type="match status" value="1"/>
</dbReference>
<comment type="caution">
    <text evidence="9">The sequence shown here is derived from an EMBL/GenBank/DDBJ whole genome shotgun (WGS) entry which is preliminary data.</text>
</comment>
<dbReference type="GO" id="GO:0046872">
    <property type="term" value="F:metal ion binding"/>
    <property type="evidence" value="ECO:0007669"/>
    <property type="project" value="UniProtKB-KW"/>
</dbReference>
<evidence type="ECO:0000256" key="1">
    <source>
        <dbReference type="ARBA" id="ARBA00001946"/>
    </source>
</evidence>
<dbReference type="Proteomes" id="UP000523007">
    <property type="component" value="Unassembled WGS sequence"/>
</dbReference>
<evidence type="ECO:0000259" key="8">
    <source>
        <dbReference type="Pfam" id="PF01850"/>
    </source>
</evidence>
<dbReference type="EMBL" id="JACHJT010000001">
    <property type="protein sequence ID" value="MBB4934612.1"/>
    <property type="molecule type" value="Genomic_DNA"/>
</dbReference>
<keyword evidence="6" id="KW-0460">Magnesium</keyword>